<protein>
    <submittedName>
        <fullName evidence="2">Uncharacterized protein</fullName>
    </submittedName>
</protein>
<dbReference type="EMBL" id="JBBJBU010000001">
    <property type="protein sequence ID" value="KAK7208298.1"/>
    <property type="molecule type" value="Genomic_DNA"/>
</dbReference>
<dbReference type="RefSeq" id="XP_064771331.1">
    <property type="nucleotide sequence ID" value="XM_064915121.1"/>
</dbReference>
<feature type="region of interest" description="Disordered" evidence="1">
    <location>
        <begin position="1"/>
        <end position="22"/>
    </location>
</feature>
<organism evidence="2 3">
    <name type="scientific">Myxozyma melibiosi</name>
    <dbReference type="NCBI Taxonomy" id="54550"/>
    <lineage>
        <taxon>Eukaryota</taxon>
        <taxon>Fungi</taxon>
        <taxon>Dikarya</taxon>
        <taxon>Ascomycota</taxon>
        <taxon>Saccharomycotina</taxon>
        <taxon>Lipomycetes</taxon>
        <taxon>Lipomycetales</taxon>
        <taxon>Lipomycetaceae</taxon>
        <taxon>Myxozyma</taxon>
    </lineage>
</organism>
<dbReference type="GeneID" id="90040633"/>
<name>A0ABR1FEL3_9ASCO</name>
<evidence type="ECO:0000313" key="3">
    <source>
        <dbReference type="Proteomes" id="UP001498771"/>
    </source>
</evidence>
<feature type="region of interest" description="Disordered" evidence="1">
    <location>
        <begin position="264"/>
        <end position="306"/>
    </location>
</feature>
<reference evidence="2 3" key="1">
    <citation type="submission" date="2024-03" db="EMBL/GenBank/DDBJ databases">
        <title>Genome-scale model development and genomic sequencing of the oleaginous clade Lipomyces.</title>
        <authorList>
            <consortium name="Lawrence Berkeley National Laboratory"/>
            <person name="Czajka J.J."/>
            <person name="Han Y."/>
            <person name="Kim J."/>
            <person name="Mondo S.J."/>
            <person name="Hofstad B.A."/>
            <person name="Robles A."/>
            <person name="Haridas S."/>
            <person name="Riley R."/>
            <person name="LaButti K."/>
            <person name="Pangilinan J."/>
            <person name="Andreopoulos W."/>
            <person name="Lipzen A."/>
            <person name="Yan J."/>
            <person name="Wang M."/>
            <person name="Ng V."/>
            <person name="Grigoriev I.V."/>
            <person name="Spatafora J.W."/>
            <person name="Magnuson J.K."/>
            <person name="Baker S.E."/>
            <person name="Pomraning K.R."/>
        </authorList>
    </citation>
    <scope>NUCLEOTIDE SEQUENCE [LARGE SCALE GENOMIC DNA]</scope>
    <source>
        <strain evidence="2 3">Phaff 52-87</strain>
    </source>
</reference>
<comment type="caution">
    <text evidence="2">The sequence shown here is derived from an EMBL/GenBank/DDBJ whole genome shotgun (WGS) entry which is preliminary data.</text>
</comment>
<feature type="region of interest" description="Disordered" evidence="1">
    <location>
        <begin position="178"/>
        <end position="217"/>
    </location>
</feature>
<proteinExistence type="predicted"/>
<keyword evidence="3" id="KW-1185">Reference proteome</keyword>
<feature type="compositionally biased region" description="Low complexity" evidence="1">
    <location>
        <begin position="265"/>
        <end position="305"/>
    </location>
</feature>
<feature type="region of interest" description="Disordered" evidence="1">
    <location>
        <begin position="381"/>
        <end position="408"/>
    </location>
</feature>
<evidence type="ECO:0000313" key="2">
    <source>
        <dbReference type="EMBL" id="KAK7208298.1"/>
    </source>
</evidence>
<gene>
    <name evidence="2" type="ORF">BZA70DRAFT_44286</name>
</gene>
<sequence length="408" mass="45600">MSERRILKSAPRSSQRRGLSRVDHLRDQPNLGVDLQRLLTELRYQTTLSNTHKQAAGMLAHRATTLIINPREYQVPEYNPVAKRSVQANLIDPSIASTKEPVPAPPPQLYNPDGSINHINHYFYYHHLTHFDKLDGLHRGLFDDDGYEIPHFHHPVSSINLESVAKFGQLGITSRRNKGFRSASSSIHVPKQRRRAAVHGATTPDESSTGSDLNRPYLQRQKRFSLRSPSGKEGEGSSRLFSSGSGFRRYFSFNWRSIWLPHTRQSPSQSRQSSAQSYQSSPQSRAVSAEQPTQQNQPSSSNLQPEDFNQTVASRQSLATELSQSSRDQTFTSAVISQLQDLLLEPTRDPTNTAAVVNQILERHAFTERLVVDPEQGWRVAYDTGPQSADSAGGAPTTDTPGRSLGRC</sequence>
<accession>A0ABR1FEL3</accession>
<dbReference type="Proteomes" id="UP001498771">
    <property type="component" value="Unassembled WGS sequence"/>
</dbReference>
<evidence type="ECO:0000256" key="1">
    <source>
        <dbReference type="SAM" id="MobiDB-lite"/>
    </source>
</evidence>